<sequence length="656" mass="72132">MAPAFLDIKSCQKVLSVLRKHVLKLKAFDVFLQGTYLLILFLETNAYLLLRRDARAGYHSTLTLDYVRMGTAGVEFLVGPLVAWWGRGIRNRALSGWLGLTAAAGLLVLAFPYAETNPVSMGLCRQEVEVNFTGDKYLAARTTFLIITIIFCGLTKLSIWTHGLTYLDDHHPAHGPEFYGGLITSRITLGLDGDGILEKASQSEDWWQNQLILTMVTLFVCFIFSLFPTRMASKEMDVIENSNVDTGLFPTLRRLITNKVLILQTIALSFWSTAVLVFAKYEIPYVQGRYNVEATRGSDVRSTGDPINIFRTGLLVMFIMIIKINGTNRLEALNTKSAAALAVKASVFVTLFLTLITFTSCDTGTIKGLQTGYYEQPSCSAACGCTSERYGFHPVCMLETRETYFSPCHAGCNRMGDLNGISMFYDCGCGAGAQNAVRGSCMLENCLAKYATFQIQFVLMLAVAGAGFIMQGMVILRSVRPADKVMAMGVSMSVVSLLAFVLGHFVYMTVSKMTCVYVSNGECLLHNTSIWSMSALSVGLAVLSGAGSYIVSKLRADTDDNEILKRDLMVSNRRHIWTPETPQAIQVRSGLLGVWNLRVIGESGIRTIGKGALIDPLVASLTQRDDASVVPPRFSLKLWYHSGRASPYMPKHGSPT</sequence>
<dbReference type="GO" id="GO:0043252">
    <property type="term" value="P:sodium-independent organic anion transport"/>
    <property type="evidence" value="ECO:0007669"/>
    <property type="project" value="TreeGrafter"/>
</dbReference>
<dbReference type="PROSITE" id="PS51465">
    <property type="entry name" value="KAZAL_2"/>
    <property type="match status" value="1"/>
</dbReference>
<feature type="transmembrane region" description="Helical" evidence="6">
    <location>
        <begin position="530"/>
        <end position="551"/>
    </location>
</feature>
<evidence type="ECO:0000259" key="7">
    <source>
        <dbReference type="PROSITE" id="PS51465"/>
    </source>
</evidence>
<feature type="transmembrane region" description="Helical" evidence="6">
    <location>
        <begin position="207"/>
        <end position="227"/>
    </location>
</feature>
<dbReference type="Pfam" id="PF03137">
    <property type="entry name" value="OATP"/>
    <property type="match status" value="1"/>
</dbReference>
<keyword evidence="3 6" id="KW-0812">Transmembrane</keyword>
<keyword evidence="4 6" id="KW-1133">Transmembrane helix</keyword>
<evidence type="ECO:0000256" key="2">
    <source>
        <dbReference type="ARBA" id="ARBA00022475"/>
    </source>
</evidence>
<evidence type="ECO:0000256" key="4">
    <source>
        <dbReference type="ARBA" id="ARBA00022989"/>
    </source>
</evidence>
<dbReference type="InterPro" id="IPR004156">
    <property type="entry name" value="OATP"/>
</dbReference>
<feature type="transmembrane region" description="Helical" evidence="6">
    <location>
        <begin position="30"/>
        <end position="50"/>
    </location>
</feature>
<reference evidence="8" key="1">
    <citation type="submission" date="2016-07" db="EMBL/GenBank/DDBJ databases">
        <authorList>
            <person name="Bretaudeau A."/>
        </authorList>
    </citation>
    <scope>NUCLEOTIDE SEQUENCE</scope>
    <source>
        <strain evidence="8">Rice</strain>
        <tissue evidence="8">Whole body</tissue>
    </source>
</reference>
<feature type="transmembrane region" description="Helical" evidence="6">
    <location>
        <begin position="309"/>
        <end position="326"/>
    </location>
</feature>
<accession>A0A2H1WWI3</accession>
<name>A0A2H1WWI3_SPOFR</name>
<organism evidence="8">
    <name type="scientific">Spodoptera frugiperda</name>
    <name type="common">Fall armyworm</name>
    <dbReference type="NCBI Taxonomy" id="7108"/>
    <lineage>
        <taxon>Eukaryota</taxon>
        <taxon>Metazoa</taxon>
        <taxon>Ecdysozoa</taxon>
        <taxon>Arthropoda</taxon>
        <taxon>Hexapoda</taxon>
        <taxon>Insecta</taxon>
        <taxon>Pterygota</taxon>
        <taxon>Neoptera</taxon>
        <taxon>Endopterygota</taxon>
        <taxon>Lepidoptera</taxon>
        <taxon>Glossata</taxon>
        <taxon>Ditrysia</taxon>
        <taxon>Noctuoidea</taxon>
        <taxon>Noctuidae</taxon>
        <taxon>Amphipyrinae</taxon>
        <taxon>Spodoptera</taxon>
    </lineage>
</organism>
<feature type="transmembrane region" description="Helical" evidence="6">
    <location>
        <begin position="338"/>
        <end position="358"/>
    </location>
</feature>
<keyword evidence="2" id="KW-1003">Cell membrane</keyword>
<evidence type="ECO:0000256" key="3">
    <source>
        <dbReference type="ARBA" id="ARBA00022692"/>
    </source>
</evidence>
<dbReference type="PANTHER" id="PTHR11388">
    <property type="entry name" value="ORGANIC ANION TRANSPORTER"/>
    <property type="match status" value="1"/>
</dbReference>
<keyword evidence="5 6" id="KW-0472">Membrane</keyword>
<feature type="transmembrane region" description="Helical" evidence="6">
    <location>
        <begin position="453"/>
        <end position="476"/>
    </location>
</feature>
<dbReference type="PANTHER" id="PTHR11388:SF158">
    <property type="entry name" value="ORGANIC ANION TRANSPORTING POLYPEPTIDE 33EB"/>
    <property type="match status" value="1"/>
</dbReference>
<proteinExistence type="predicted"/>
<evidence type="ECO:0000256" key="1">
    <source>
        <dbReference type="ARBA" id="ARBA00004651"/>
    </source>
</evidence>
<dbReference type="GO" id="GO:0016323">
    <property type="term" value="C:basolateral plasma membrane"/>
    <property type="evidence" value="ECO:0007669"/>
    <property type="project" value="TreeGrafter"/>
</dbReference>
<feature type="transmembrane region" description="Helical" evidence="6">
    <location>
        <begin position="137"/>
        <end position="159"/>
    </location>
</feature>
<feature type="transmembrane region" description="Helical" evidence="6">
    <location>
        <begin position="260"/>
        <end position="279"/>
    </location>
</feature>
<feature type="transmembrane region" description="Helical" evidence="6">
    <location>
        <begin position="62"/>
        <end position="85"/>
    </location>
</feature>
<dbReference type="AlphaFoldDB" id="A0A2H1WWI3"/>
<evidence type="ECO:0000313" key="8">
    <source>
        <dbReference type="EMBL" id="SOQ57347.1"/>
    </source>
</evidence>
<gene>
    <name evidence="8" type="ORF">SFRICE_013794</name>
</gene>
<protein>
    <submittedName>
        <fullName evidence="8">SFRICE_013794</fullName>
    </submittedName>
</protein>
<feature type="domain" description="Kazal-like" evidence="7">
    <location>
        <begin position="373"/>
        <end position="428"/>
    </location>
</feature>
<feature type="transmembrane region" description="Helical" evidence="6">
    <location>
        <begin position="488"/>
        <end position="510"/>
    </location>
</feature>
<dbReference type="EMBL" id="ODYU01011542">
    <property type="protein sequence ID" value="SOQ57347.1"/>
    <property type="molecule type" value="Genomic_DNA"/>
</dbReference>
<comment type="subcellular location">
    <subcellularLocation>
        <location evidence="1">Cell membrane</location>
        <topology evidence="1">Multi-pass membrane protein</topology>
    </subcellularLocation>
</comment>
<feature type="transmembrane region" description="Helical" evidence="6">
    <location>
        <begin position="97"/>
        <end position="116"/>
    </location>
</feature>
<dbReference type="GO" id="GO:0015347">
    <property type="term" value="F:sodium-independent organic anion transmembrane transporter activity"/>
    <property type="evidence" value="ECO:0007669"/>
    <property type="project" value="TreeGrafter"/>
</dbReference>
<evidence type="ECO:0000256" key="6">
    <source>
        <dbReference type="SAM" id="Phobius"/>
    </source>
</evidence>
<dbReference type="InterPro" id="IPR002350">
    <property type="entry name" value="Kazal_dom"/>
</dbReference>
<evidence type="ECO:0000256" key="5">
    <source>
        <dbReference type="ARBA" id="ARBA00023136"/>
    </source>
</evidence>